<protein>
    <submittedName>
        <fullName evidence="1">HAD family phosphatase</fullName>
    </submittedName>
</protein>
<evidence type="ECO:0000313" key="1">
    <source>
        <dbReference type="EMBL" id="NEZ59910.1"/>
    </source>
</evidence>
<dbReference type="Proteomes" id="UP000481033">
    <property type="component" value="Unassembled WGS sequence"/>
</dbReference>
<evidence type="ECO:0000313" key="2">
    <source>
        <dbReference type="Proteomes" id="UP000481033"/>
    </source>
</evidence>
<dbReference type="Pfam" id="PF08282">
    <property type="entry name" value="Hydrolase_3"/>
    <property type="match status" value="2"/>
</dbReference>
<dbReference type="GO" id="GO:0000287">
    <property type="term" value="F:magnesium ion binding"/>
    <property type="evidence" value="ECO:0007669"/>
    <property type="project" value="TreeGrafter"/>
</dbReference>
<dbReference type="SUPFAM" id="SSF56784">
    <property type="entry name" value="HAD-like"/>
    <property type="match status" value="1"/>
</dbReference>
<accession>A0A6M0RVK2</accession>
<dbReference type="InterPro" id="IPR036412">
    <property type="entry name" value="HAD-like_sf"/>
</dbReference>
<dbReference type="AlphaFoldDB" id="A0A6M0RVK2"/>
<dbReference type="InterPro" id="IPR023214">
    <property type="entry name" value="HAD_sf"/>
</dbReference>
<dbReference type="Gene3D" id="3.90.1070.10">
    <property type="match status" value="1"/>
</dbReference>
<reference evidence="1 2" key="1">
    <citation type="journal article" date="2020" name="Microb. Ecol.">
        <title>Ecogenomics of the Marine Benthic Filamentous Cyanobacterium Adonisia.</title>
        <authorList>
            <person name="Walter J.M."/>
            <person name="Coutinho F.H."/>
            <person name="Leomil L."/>
            <person name="Hargreaves P.I."/>
            <person name="Campeao M.E."/>
            <person name="Vieira V.V."/>
            <person name="Silva B.S."/>
            <person name="Fistarol G.O."/>
            <person name="Salomon P.S."/>
            <person name="Sawabe T."/>
            <person name="Mino S."/>
            <person name="Hosokawa M."/>
            <person name="Miyashita H."/>
            <person name="Maruyama F."/>
            <person name="van Verk M.C."/>
            <person name="Dutilh B.E."/>
            <person name="Thompson C.C."/>
            <person name="Thompson F.L."/>
        </authorList>
    </citation>
    <scope>NUCLEOTIDE SEQUENCE [LARGE SCALE GENOMIC DNA]</scope>
    <source>
        <strain evidence="1 2">CCMR0081</strain>
    </source>
</reference>
<sequence>MKYRAIATDYDGTLATEGRVADTTLAALKRYQQAGGLLLMVTGRELTDLQNAFSALAIFDGVVVENGAVFYHPASERLQLLADPPPDAFIATLKAQHVSPINTGQVIVSTWQPHGAVVQQTIQSMGLASRVIMNKRAVMVLPANVTKATGLNVALTELGLTANQVVGIGDAENDFDLLKSCGLGVAVANALPAVKDMADRVTTQYRGAGVEELVDWILNGEL</sequence>
<dbReference type="GO" id="GO:0005829">
    <property type="term" value="C:cytosol"/>
    <property type="evidence" value="ECO:0007669"/>
    <property type="project" value="TreeGrafter"/>
</dbReference>
<keyword evidence="2" id="KW-1185">Reference proteome</keyword>
<dbReference type="EMBL" id="QXHD01000004">
    <property type="protein sequence ID" value="NEZ59910.1"/>
    <property type="molecule type" value="Genomic_DNA"/>
</dbReference>
<comment type="caution">
    <text evidence="1">The sequence shown here is derived from an EMBL/GenBank/DDBJ whole genome shotgun (WGS) entry which is preliminary data.</text>
</comment>
<proteinExistence type="predicted"/>
<dbReference type="Gene3D" id="3.40.50.1000">
    <property type="entry name" value="HAD superfamily/HAD-like"/>
    <property type="match status" value="1"/>
</dbReference>
<dbReference type="RefSeq" id="WP_163702674.1">
    <property type="nucleotide sequence ID" value="NZ_QXHD01000004.1"/>
</dbReference>
<dbReference type="PANTHER" id="PTHR10000:SF8">
    <property type="entry name" value="HAD SUPERFAMILY HYDROLASE-LIKE, TYPE 3"/>
    <property type="match status" value="1"/>
</dbReference>
<name>A0A6M0RVK2_9CYAN</name>
<organism evidence="1 2">
    <name type="scientific">Adonisia turfae CCMR0081</name>
    <dbReference type="NCBI Taxonomy" id="2292702"/>
    <lineage>
        <taxon>Bacteria</taxon>
        <taxon>Bacillati</taxon>
        <taxon>Cyanobacteriota</taxon>
        <taxon>Adonisia</taxon>
        <taxon>Adonisia turfae</taxon>
    </lineage>
</organism>
<dbReference type="PANTHER" id="PTHR10000">
    <property type="entry name" value="PHOSPHOSERINE PHOSPHATASE"/>
    <property type="match status" value="1"/>
</dbReference>
<dbReference type="GO" id="GO:0016791">
    <property type="term" value="F:phosphatase activity"/>
    <property type="evidence" value="ECO:0007669"/>
    <property type="project" value="TreeGrafter"/>
</dbReference>
<gene>
    <name evidence="1" type="ORF">DXZ20_30560</name>
</gene>